<organism evidence="6">
    <name type="scientific">termite gut metagenome</name>
    <dbReference type="NCBI Taxonomy" id="433724"/>
    <lineage>
        <taxon>unclassified sequences</taxon>
        <taxon>metagenomes</taxon>
        <taxon>organismal metagenomes</taxon>
    </lineage>
</organism>
<sequence length="174" mass="18544">MTPKVSIIMGSTSDLSIMEKAAQFLNDMQVPFEMNALSAHRTPEAVEEFAKNAHSRGIKVIIAAAGMAAHLPGVIAASTIVPVIGVPIKSTLEGMDALLAIVQMPPGIPVATVGINGALNAGILAVQLLSLEDKELEKKLVEYKEGLKEKIVKANEELNAVKYDYKVTGCTKEY</sequence>
<dbReference type="EC" id="5.4.99.18" evidence="6"/>
<comment type="pathway">
    <text evidence="3">Purine metabolism.</text>
</comment>
<dbReference type="PIRSF" id="PIRSF001338">
    <property type="entry name" value="AIR_carboxylase"/>
    <property type="match status" value="1"/>
</dbReference>
<gene>
    <name evidence="6" type="ORF">EZS27_031953</name>
</gene>
<name>A0A5J4QA80_9ZZZZ</name>
<dbReference type="HAMAP" id="MF_01929">
    <property type="entry name" value="PurE_classI"/>
    <property type="match status" value="1"/>
</dbReference>
<evidence type="ECO:0000256" key="2">
    <source>
        <dbReference type="ARBA" id="ARBA00023235"/>
    </source>
</evidence>
<dbReference type="InterPro" id="IPR033747">
    <property type="entry name" value="PurE_ClassI"/>
</dbReference>
<keyword evidence="4" id="KW-0472">Membrane</keyword>
<keyword evidence="4" id="KW-1133">Transmembrane helix</keyword>
<dbReference type="PANTHER" id="PTHR23046">
    <property type="entry name" value="PHOSPHORIBOSYLAMINOIMIDAZOLE CARBOXYLASE CATALYTIC SUBUNIT"/>
    <property type="match status" value="1"/>
</dbReference>
<keyword evidence="2 6" id="KW-0413">Isomerase</keyword>
<dbReference type="InterPro" id="IPR000031">
    <property type="entry name" value="PurE_dom"/>
</dbReference>
<dbReference type="AlphaFoldDB" id="A0A5J4QA80"/>
<proteinExistence type="inferred from homology"/>
<reference evidence="6" key="1">
    <citation type="submission" date="2019-03" db="EMBL/GenBank/DDBJ databases">
        <title>Single cell metagenomics reveals metabolic interactions within the superorganism composed of flagellate Streblomastix strix and complex community of Bacteroidetes bacteria on its surface.</title>
        <authorList>
            <person name="Treitli S.C."/>
            <person name="Kolisko M."/>
            <person name="Husnik F."/>
            <person name="Keeling P."/>
            <person name="Hampl V."/>
        </authorList>
    </citation>
    <scope>NUCLEOTIDE SEQUENCE</scope>
    <source>
        <strain evidence="6">STM</strain>
    </source>
</reference>
<protein>
    <submittedName>
        <fullName evidence="6">N5-carboxyaminoimidazole ribonucleotide mutase</fullName>
        <ecNumber evidence="6">5.4.99.18</ecNumber>
    </submittedName>
</protein>
<evidence type="ECO:0000256" key="3">
    <source>
        <dbReference type="ARBA" id="ARBA00025704"/>
    </source>
</evidence>
<dbReference type="InterPro" id="IPR024694">
    <property type="entry name" value="PurE_prokaryotes"/>
</dbReference>
<dbReference type="GO" id="GO:0006189">
    <property type="term" value="P:'de novo' IMP biosynthetic process"/>
    <property type="evidence" value="ECO:0007669"/>
    <property type="project" value="InterPro"/>
</dbReference>
<dbReference type="Gene3D" id="3.40.50.1970">
    <property type="match status" value="1"/>
</dbReference>
<evidence type="ECO:0000256" key="4">
    <source>
        <dbReference type="SAM" id="Phobius"/>
    </source>
</evidence>
<evidence type="ECO:0000313" key="6">
    <source>
        <dbReference type="EMBL" id="KAA6317978.1"/>
    </source>
</evidence>
<dbReference type="GO" id="GO:0034023">
    <property type="term" value="F:5-(carboxyamino)imidazole ribonucleotide mutase activity"/>
    <property type="evidence" value="ECO:0007669"/>
    <property type="project" value="UniProtKB-EC"/>
</dbReference>
<dbReference type="SUPFAM" id="SSF52255">
    <property type="entry name" value="N5-CAIR mutase (phosphoribosylaminoimidazole carboxylase, PurE)"/>
    <property type="match status" value="1"/>
</dbReference>
<dbReference type="NCBIfam" id="TIGR01162">
    <property type="entry name" value="purE"/>
    <property type="match status" value="1"/>
</dbReference>
<keyword evidence="4" id="KW-0812">Transmembrane</keyword>
<keyword evidence="1" id="KW-0658">Purine biosynthesis</keyword>
<comment type="caution">
    <text evidence="6">The sequence shown here is derived from an EMBL/GenBank/DDBJ whole genome shotgun (WGS) entry which is preliminary data.</text>
</comment>
<feature type="transmembrane region" description="Helical" evidence="4">
    <location>
        <begin position="60"/>
        <end position="88"/>
    </location>
</feature>
<feature type="domain" description="PurE" evidence="5">
    <location>
        <begin position="3"/>
        <end position="151"/>
    </location>
</feature>
<evidence type="ECO:0000256" key="1">
    <source>
        <dbReference type="ARBA" id="ARBA00022755"/>
    </source>
</evidence>
<accession>A0A5J4QA80</accession>
<feature type="transmembrane region" description="Helical" evidence="4">
    <location>
        <begin position="108"/>
        <end position="129"/>
    </location>
</feature>
<evidence type="ECO:0000259" key="5">
    <source>
        <dbReference type="SMART" id="SM01001"/>
    </source>
</evidence>
<dbReference type="Pfam" id="PF00731">
    <property type="entry name" value="AIRC"/>
    <property type="match status" value="1"/>
</dbReference>
<dbReference type="SMART" id="SM01001">
    <property type="entry name" value="AIRC"/>
    <property type="match status" value="1"/>
</dbReference>
<dbReference type="EMBL" id="SNRY01004343">
    <property type="protein sequence ID" value="KAA6317978.1"/>
    <property type="molecule type" value="Genomic_DNA"/>
</dbReference>
<dbReference type="PANTHER" id="PTHR23046:SF2">
    <property type="entry name" value="PHOSPHORIBOSYLAMINOIMIDAZOLE CARBOXYLASE"/>
    <property type="match status" value="1"/>
</dbReference>